<dbReference type="GO" id="GO:0044281">
    <property type="term" value="P:small molecule metabolic process"/>
    <property type="evidence" value="ECO:0007669"/>
    <property type="project" value="UniProtKB-ARBA"/>
</dbReference>
<evidence type="ECO:0000256" key="2">
    <source>
        <dbReference type="SAM" id="MobiDB-lite"/>
    </source>
</evidence>
<feature type="region of interest" description="Disordered" evidence="2">
    <location>
        <begin position="1120"/>
        <end position="1145"/>
    </location>
</feature>
<accession>A0A7W7F4X7</accession>
<evidence type="ECO:0000259" key="5">
    <source>
        <dbReference type="Pfam" id="PF20169"/>
    </source>
</evidence>
<dbReference type="GO" id="GO:0043805">
    <property type="term" value="F:indolepyruvate ferredoxin oxidoreductase activity"/>
    <property type="evidence" value="ECO:0007669"/>
    <property type="project" value="UniProtKB-EC"/>
</dbReference>
<keyword evidence="7" id="KW-1185">Reference proteome</keyword>
<organism evidence="6 7">
    <name type="scientific">Sphingosinicella soli</name>
    <dbReference type="NCBI Taxonomy" id="333708"/>
    <lineage>
        <taxon>Bacteria</taxon>
        <taxon>Pseudomonadati</taxon>
        <taxon>Pseudomonadota</taxon>
        <taxon>Alphaproteobacteria</taxon>
        <taxon>Sphingomonadales</taxon>
        <taxon>Sphingosinicellaceae</taxon>
        <taxon>Sphingosinicella</taxon>
    </lineage>
</organism>
<evidence type="ECO:0000313" key="7">
    <source>
        <dbReference type="Proteomes" id="UP000566324"/>
    </source>
</evidence>
<dbReference type="CDD" id="cd07034">
    <property type="entry name" value="TPP_PYR_PFOR_IOR-alpha_like"/>
    <property type="match status" value="1"/>
</dbReference>
<dbReference type="NCBIfam" id="NF009589">
    <property type="entry name" value="PRK13030.1"/>
    <property type="match status" value="1"/>
</dbReference>
<feature type="domain" description="Thiamine pyrophosphate enzyme TPP-binding" evidence="4">
    <location>
        <begin position="449"/>
        <end position="533"/>
    </location>
</feature>
<evidence type="ECO:0000259" key="3">
    <source>
        <dbReference type="Pfam" id="PF01558"/>
    </source>
</evidence>
<keyword evidence="1 6" id="KW-0560">Oxidoreductase</keyword>
<feature type="domain" description="DUF6537" evidence="5">
    <location>
        <begin position="922"/>
        <end position="1116"/>
    </location>
</feature>
<dbReference type="GO" id="GO:0045333">
    <property type="term" value="P:cellular respiration"/>
    <property type="evidence" value="ECO:0007669"/>
    <property type="project" value="UniProtKB-ARBA"/>
</dbReference>
<feature type="domain" description="Pyruvate/ketoisovalerate oxidoreductase catalytic" evidence="3">
    <location>
        <begin position="720"/>
        <end position="905"/>
    </location>
</feature>
<dbReference type="RefSeq" id="WP_184064335.1">
    <property type="nucleotide sequence ID" value="NZ_JACHNZ010000002.1"/>
</dbReference>
<sequence>MTADAAVSLDDKYEIGPGHALVAGRQALVRLPIVQRALDKRSGHSTAGYISGYRGSPLGGYDAELWKAAKVLGESDVVFHPGLNEDLALTAVAGTQQIDFVPGGTVDGVFAIWYGKGPGVDRSGDAIKHANLAGTSPLGGVVLVFGDDHAGKSSTTAHQSDLTLASWGVPILYPSSVSEVLPLGLAAIAMSRFSGALVGLKIVNETAESTGVLDLSLPQEFVRPDIAMPEGGVHIRPEFLAMQRQEARLLEYKLPRAQAFARANHLDRISFGAERPRFLIATAGKAYTDVLDALTSLGLDDRTCRDAGIGVYKIALIYPLEPDALTAAAIAATEIVFVEEKQAHGENQAKQIFFNRAERPGICGKTTPDGQPLLPSHLPLDKRIVAKAIASRINAVLPEIASALGIDEKVEASGGNPVAPPMVRRPEFCAGCPHNSSTRVPAGSIGATGIGCHGMAVFHPDRNLLPMGQMGAEGANWIGLSQFTTTPHIFQNLGDGTYSHSGSLAVRAAVQAGVNITFKILFNDAVAMTGGQPVEGQLLVADIVRQVAAEGVKRIVVLSEDPGRFSQEPLPSGTDLRHRDELDVTQRGLREEPGVSVLIFDQVCAAEKRRRRKTGNFPDPDRRVFINALVCEGCGDCSVQSNCMAIEPLKTDLGLKRRIDQSACNKDFSCKKGFCPSFVTIDGGRLHGSPKAADGQGDTLPEPQVPEIEGTFDVMIAGIGGTGVITVGAILGMAARIEGLGVNLFDMTGLSQKGGAVFSHVRFSSDRDAVLAARIGPSQSRVVIACDMVAATQPECIETISSDTLVVANGNVTATAAFQSNPDVLPSRDGLAENLARAAGRAPHVFPATKMSERLFGDSIAANMMLLGYAWQLGGIPLSRAAIEKAIELNGKSVAANLRAFEAGRSAVSTEHADPDEPFDIEAFVAARAKDLSLYWNGRYARRYIDIVEAARRSASPYADGDALIWAVARGAYKLMAYKDEYEVGRLYTDGRFHRSLAREFVSVRSVKVHLSPPLLARRDPNTGRPRKFAFGSWIFPLFKLLASLRWLRETPLDVFGWTSDRRIERALRDAYLSTMTRRLGTLSAADFQAVVVIAGAPLEVRGFGPVKEGSAQALLDRLTDTKGGTDRHRAVPGAPPLDVEQASA</sequence>
<name>A0A7W7F4X7_9SPHN</name>
<proteinExistence type="predicted"/>
<dbReference type="Proteomes" id="UP000566324">
    <property type="component" value="Unassembled WGS sequence"/>
</dbReference>
<evidence type="ECO:0000256" key="1">
    <source>
        <dbReference type="ARBA" id="ARBA00023002"/>
    </source>
</evidence>
<dbReference type="NCBIfam" id="NF009588">
    <property type="entry name" value="PRK13029.1"/>
    <property type="match status" value="1"/>
</dbReference>
<dbReference type="Pfam" id="PF02775">
    <property type="entry name" value="TPP_enzyme_C"/>
    <property type="match status" value="1"/>
</dbReference>
<dbReference type="AlphaFoldDB" id="A0A7W7F4X7"/>
<dbReference type="InterPro" id="IPR051457">
    <property type="entry name" value="2-oxoacid:Fd_oxidoreductase"/>
</dbReference>
<comment type="caution">
    <text evidence="6">The sequence shown here is derived from an EMBL/GenBank/DDBJ whole genome shotgun (WGS) entry which is preliminary data.</text>
</comment>
<protein>
    <submittedName>
        <fullName evidence="6">Indolepyruvate ferredoxin oxidoreductase</fullName>
        <ecNumber evidence="6">1.2.7.8</ecNumber>
    </submittedName>
</protein>
<dbReference type="SUPFAM" id="SSF53323">
    <property type="entry name" value="Pyruvate-ferredoxin oxidoreductase, PFOR, domain III"/>
    <property type="match status" value="1"/>
</dbReference>
<evidence type="ECO:0000313" key="6">
    <source>
        <dbReference type="EMBL" id="MBB4630815.1"/>
    </source>
</evidence>
<dbReference type="InterPro" id="IPR011766">
    <property type="entry name" value="TPP_enzyme_TPP-bd"/>
</dbReference>
<dbReference type="Pfam" id="PF20169">
    <property type="entry name" value="DUF6537"/>
    <property type="match status" value="1"/>
</dbReference>
<dbReference type="PANTHER" id="PTHR48084:SF3">
    <property type="entry name" value="SUBUNIT OF PYRUVATE:FLAVODOXIN OXIDOREDUCTASE"/>
    <property type="match status" value="1"/>
</dbReference>
<dbReference type="InterPro" id="IPR002880">
    <property type="entry name" value="Pyrv_Fd/Flavodoxin_OxRdtase_N"/>
</dbReference>
<dbReference type="Gene3D" id="3.40.50.970">
    <property type="match status" value="1"/>
</dbReference>
<keyword evidence="6" id="KW-0670">Pyruvate</keyword>
<dbReference type="PANTHER" id="PTHR48084">
    <property type="entry name" value="2-OXOGLUTARATE OXIDOREDUCTASE SUBUNIT KORB-RELATED"/>
    <property type="match status" value="1"/>
</dbReference>
<dbReference type="Pfam" id="PF01558">
    <property type="entry name" value="POR"/>
    <property type="match status" value="1"/>
</dbReference>
<evidence type="ECO:0000259" key="4">
    <source>
        <dbReference type="Pfam" id="PF02775"/>
    </source>
</evidence>
<dbReference type="EMBL" id="JACHNZ010000002">
    <property type="protein sequence ID" value="MBB4630815.1"/>
    <property type="molecule type" value="Genomic_DNA"/>
</dbReference>
<dbReference type="EC" id="1.2.7.8" evidence="6"/>
<reference evidence="6 7" key="1">
    <citation type="submission" date="2020-08" db="EMBL/GenBank/DDBJ databases">
        <title>Genomic Encyclopedia of Type Strains, Phase IV (KMG-IV): sequencing the most valuable type-strain genomes for metagenomic binning, comparative biology and taxonomic classification.</title>
        <authorList>
            <person name="Goeker M."/>
        </authorList>
    </citation>
    <scope>NUCLEOTIDE SEQUENCE [LARGE SCALE GENOMIC DNA]</scope>
    <source>
        <strain evidence="6 7">DSM 17328</strain>
    </source>
</reference>
<dbReference type="InterPro" id="IPR046667">
    <property type="entry name" value="DUF6537"/>
</dbReference>
<dbReference type="GO" id="GO:0030976">
    <property type="term" value="F:thiamine pyrophosphate binding"/>
    <property type="evidence" value="ECO:0007669"/>
    <property type="project" value="InterPro"/>
</dbReference>
<dbReference type="SUPFAM" id="SSF52518">
    <property type="entry name" value="Thiamin diphosphate-binding fold (THDP-binding)"/>
    <property type="match status" value="2"/>
</dbReference>
<feature type="compositionally biased region" description="Basic and acidic residues" evidence="2">
    <location>
        <begin position="1120"/>
        <end position="1130"/>
    </location>
</feature>
<dbReference type="InterPro" id="IPR029061">
    <property type="entry name" value="THDP-binding"/>
</dbReference>
<gene>
    <name evidence="6" type="ORF">GGQ98_000418</name>
</gene>
<dbReference type="InterPro" id="IPR019752">
    <property type="entry name" value="Pyrv/ketoisovalerate_OxRed_cat"/>
</dbReference>
<dbReference type="InterPro" id="IPR002869">
    <property type="entry name" value="Pyrv_flavodox_OxRed_cen"/>
</dbReference>
<dbReference type="Gene3D" id="3.40.920.10">
    <property type="entry name" value="Pyruvate-ferredoxin oxidoreductase, PFOR, domain III"/>
    <property type="match status" value="1"/>
</dbReference>